<proteinExistence type="predicted"/>
<accession>A0ACA9PIN6</accession>
<comment type="caution">
    <text evidence="1">The sequence shown here is derived from an EMBL/GenBank/DDBJ whole genome shotgun (WGS) entry which is preliminary data.</text>
</comment>
<evidence type="ECO:0000313" key="1">
    <source>
        <dbReference type="EMBL" id="CAG8702573.1"/>
    </source>
</evidence>
<sequence length="53" mass="6126">RNQEKPSYSENVLAKIKALDQLTFHLTIPSASERNYVNELDLDLDNTELFSDE</sequence>
<evidence type="ECO:0000313" key="2">
    <source>
        <dbReference type="Proteomes" id="UP000789366"/>
    </source>
</evidence>
<reference evidence="1" key="1">
    <citation type="submission" date="2021-06" db="EMBL/GenBank/DDBJ databases">
        <authorList>
            <person name="Kallberg Y."/>
            <person name="Tangrot J."/>
            <person name="Rosling A."/>
        </authorList>
    </citation>
    <scope>NUCLEOTIDE SEQUENCE</scope>
    <source>
        <strain evidence="1">28 12/20/2015</strain>
    </source>
</reference>
<organism evidence="1 2">
    <name type="scientific">Cetraspora pellucida</name>
    <dbReference type="NCBI Taxonomy" id="1433469"/>
    <lineage>
        <taxon>Eukaryota</taxon>
        <taxon>Fungi</taxon>
        <taxon>Fungi incertae sedis</taxon>
        <taxon>Mucoromycota</taxon>
        <taxon>Glomeromycotina</taxon>
        <taxon>Glomeromycetes</taxon>
        <taxon>Diversisporales</taxon>
        <taxon>Gigasporaceae</taxon>
        <taxon>Cetraspora</taxon>
    </lineage>
</organism>
<feature type="non-terminal residue" evidence="1">
    <location>
        <position position="1"/>
    </location>
</feature>
<protein>
    <submittedName>
        <fullName evidence="1">10009_t:CDS:1</fullName>
    </submittedName>
</protein>
<keyword evidence="2" id="KW-1185">Reference proteome</keyword>
<gene>
    <name evidence="1" type="ORF">SPELUC_LOCUS11349</name>
</gene>
<dbReference type="EMBL" id="CAJVPW010023837">
    <property type="protein sequence ID" value="CAG8702573.1"/>
    <property type="molecule type" value="Genomic_DNA"/>
</dbReference>
<name>A0ACA9PIN6_9GLOM</name>
<dbReference type="Proteomes" id="UP000789366">
    <property type="component" value="Unassembled WGS sequence"/>
</dbReference>